<protein>
    <submittedName>
        <fullName evidence="2">F-box protein</fullName>
    </submittedName>
</protein>
<dbReference type="InterPro" id="IPR005174">
    <property type="entry name" value="KIB1-4_b-propeller"/>
</dbReference>
<feature type="domain" description="KIB1-4 beta-propeller" evidence="1">
    <location>
        <begin position="86"/>
        <end position="337"/>
    </location>
</feature>
<keyword evidence="3" id="KW-1185">Reference proteome</keyword>
<comment type="caution">
    <text evidence="2">The sequence shown here is derived from an EMBL/GenBank/DDBJ whole genome shotgun (WGS) entry which is preliminary data.</text>
</comment>
<dbReference type="PANTHER" id="PTHR44259:SF113">
    <property type="entry name" value="OS06G0659700 PROTEIN"/>
    <property type="match status" value="1"/>
</dbReference>
<reference evidence="2" key="1">
    <citation type="submission" date="2020-01" db="EMBL/GenBank/DDBJ databases">
        <title>Genome sequence of Kobresia littledalei, the first chromosome-level genome in the family Cyperaceae.</title>
        <authorList>
            <person name="Qu G."/>
        </authorList>
    </citation>
    <scope>NUCLEOTIDE SEQUENCE</scope>
    <source>
        <strain evidence="2">C.B.Clarke</strain>
        <tissue evidence="2">Leaf</tissue>
    </source>
</reference>
<accession>A0A833RFQ9</accession>
<dbReference type="EMBL" id="SWLB01000005">
    <property type="protein sequence ID" value="KAF3338326.1"/>
    <property type="molecule type" value="Genomic_DNA"/>
</dbReference>
<dbReference type="PANTHER" id="PTHR44259">
    <property type="entry name" value="OS07G0183000 PROTEIN-RELATED"/>
    <property type="match status" value="1"/>
</dbReference>
<evidence type="ECO:0000259" key="1">
    <source>
        <dbReference type="Pfam" id="PF03478"/>
    </source>
</evidence>
<dbReference type="OrthoDB" id="723086at2759"/>
<name>A0A833RFQ9_9POAL</name>
<dbReference type="InterPro" id="IPR036047">
    <property type="entry name" value="F-box-like_dom_sf"/>
</dbReference>
<organism evidence="2 3">
    <name type="scientific">Carex littledalei</name>
    <dbReference type="NCBI Taxonomy" id="544730"/>
    <lineage>
        <taxon>Eukaryota</taxon>
        <taxon>Viridiplantae</taxon>
        <taxon>Streptophyta</taxon>
        <taxon>Embryophyta</taxon>
        <taxon>Tracheophyta</taxon>
        <taxon>Spermatophyta</taxon>
        <taxon>Magnoliopsida</taxon>
        <taxon>Liliopsida</taxon>
        <taxon>Poales</taxon>
        <taxon>Cyperaceae</taxon>
        <taxon>Cyperoideae</taxon>
        <taxon>Cariceae</taxon>
        <taxon>Carex</taxon>
        <taxon>Carex subgen. Euthyceras</taxon>
    </lineage>
</organism>
<proteinExistence type="predicted"/>
<dbReference type="AlphaFoldDB" id="A0A833RFQ9"/>
<evidence type="ECO:0000313" key="3">
    <source>
        <dbReference type="Proteomes" id="UP000623129"/>
    </source>
</evidence>
<gene>
    <name evidence="2" type="ORF">FCM35_KLT17163</name>
</gene>
<evidence type="ECO:0000313" key="2">
    <source>
        <dbReference type="EMBL" id="KAF3338326.1"/>
    </source>
</evidence>
<dbReference type="Proteomes" id="UP000623129">
    <property type="component" value="Unassembled WGS sequence"/>
</dbReference>
<sequence>MSVNIMSRQTSSSWANLLPDLLLSIANRLDVTTSIRLAAVCTSWASTLRPCLPSFPPICHDQPIPWLLCSARKSDANPNYSVLTFYDLSTAIYFYVRIPIPLLCEHHWVGSYKGWLVTLDPQLQLHLIKPLTGAHVLLPSKGIEKEQPKKVILWHNPNNTNELRAFCLTQQGRLASARLGDESWTWMNNYNGKYTDIIVYQEKLYAVSLYVLCYWNLQSSSTEGTVITGYLTWGTKHLLEWNSELIMLTMNNYERTSLEIQAPKLVRLYKAHLGDYSYSLNSVSSLDDDALFFGANCSYAVSSSGRDDIQGNFIYFTNQMSRCFHDSETFHPNHNFGRFDLGKRTYYKPCCPQDLPMDLPPPIWFWPC</sequence>
<dbReference type="InterPro" id="IPR050942">
    <property type="entry name" value="F-box_BR-signaling"/>
</dbReference>
<dbReference type="Gene3D" id="1.20.1280.50">
    <property type="match status" value="1"/>
</dbReference>
<dbReference type="Pfam" id="PF03478">
    <property type="entry name" value="Beta-prop_KIB1-4"/>
    <property type="match status" value="1"/>
</dbReference>
<dbReference type="SUPFAM" id="SSF81383">
    <property type="entry name" value="F-box domain"/>
    <property type="match status" value="1"/>
</dbReference>